<dbReference type="PANTHER" id="PTHR33933:SF1">
    <property type="entry name" value="PROTEIN ADENYLYLTRANSFERASE MNTA-RELATED"/>
    <property type="match status" value="1"/>
</dbReference>
<dbReference type="CDD" id="cd05403">
    <property type="entry name" value="NT_KNTase_like"/>
    <property type="match status" value="1"/>
</dbReference>
<dbReference type="InterPro" id="IPR043519">
    <property type="entry name" value="NT_sf"/>
</dbReference>
<dbReference type="InterPro" id="IPR052548">
    <property type="entry name" value="Type_VII_TA_antitoxin"/>
</dbReference>
<dbReference type="InterPro" id="IPR041633">
    <property type="entry name" value="Polbeta"/>
</dbReference>
<keyword evidence="1" id="KW-0175">Coiled coil</keyword>
<dbReference type="Gene3D" id="3.30.460.10">
    <property type="entry name" value="Beta Polymerase, domain 2"/>
    <property type="match status" value="1"/>
</dbReference>
<gene>
    <name evidence="3" type="ORF">LCGC14_2405150</name>
</gene>
<dbReference type="Pfam" id="PF18765">
    <property type="entry name" value="Polbeta"/>
    <property type="match status" value="1"/>
</dbReference>
<dbReference type="EMBL" id="LAZR01036210">
    <property type="protein sequence ID" value="KKL25451.1"/>
    <property type="molecule type" value="Genomic_DNA"/>
</dbReference>
<feature type="coiled-coil region" evidence="1">
    <location>
        <begin position="1"/>
        <end position="28"/>
    </location>
</feature>
<accession>A0A0F9E6G1</accession>
<dbReference type="PANTHER" id="PTHR33933">
    <property type="entry name" value="NUCLEOTIDYLTRANSFERASE"/>
    <property type="match status" value="1"/>
</dbReference>
<comment type="caution">
    <text evidence="3">The sequence shown here is derived from an EMBL/GenBank/DDBJ whole genome shotgun (WGS) entry which is preliminary data.</text>
</comment>
<feature type="domain" description="Polymerase beta nucleotidyltransferase" evidence="2">
    <location>
        <begin position="35"/>
        <end position="116"/>
    </location>
</feature>
<sequence length="117" mass="13552">MSRLKEISEKIEERKKKLKNSLDSMVIQLRDFGAVKIYIFGSYSRGEIDVNSDLDLFVIMPSNKTGKEWLNFIYNTIERVISSDIIVFNIDEFNDQLSSNSFLKNIINSGSLIYEKT</sequence>
<dbReference type="AlphaFoldDB" id="A0A0F9E6G1"/>
<dbReference type="SUPFAM" id="SSF81301">
    <property type="entry name" value="Nucleotidyltransferase"/>
    <property type="match status" value="1"/>
</dbReference>
<evidence type="ECO:0000259" key="2">
    <source>
        <dbReference type="Pfam" id="PF18765"/>
    </source>
</evidence>
<reference evidence="3" key="1">
    <citation type="journal article" date="2015" name="Nature">
        <title>Complex archaea that bridge the gap between prokaryotes and eukaryotes.</title>
        <authorList>
            <person name="Spang A."/>
            <person name="Saw J.H."/>
            <person name="Jorgensen S.L."/>
            <person name="Zaremba-Niedzwiedzka K."/>
            <person name="Martijn J."/>
            <person name="Lind A.E."/>
            <person name="van Eijk R."/>
            <person name="Schleper C."/>
            <person name="Guy L."/>
            <person name="Ettema T.J."/>
        </authorList>
    </citation>
    <scope>NUCLEOTIDE SEQUENCE</scope>
</reference>
<organism evidence="3">
    <name type="scientific">marine sediment metagenome</name>
    <dbReference type="NCBI Taxonomy" id="412755"/>
    <lineage>
        <taxon>unclassified sequences</taxon>
        <taxon>metagenomes</taxon>
        <taxon>ecological metagenomes</taxon>
    </lineage>
</organism>
<protein>
    <recommendedName>
        <fullName evidence="2">Polymerase beta nucleotidyltransferase domain-containing protein</fullName>
    </recommendedName>
</protein>
<evidence type="ECO:0000256" key="1">
    <source>
        <dbReference type="SAM" id="Coils"/>
    </source>
</evidence>
<evidence type="ECO:0000313" key="3">
    <source>
        <dbReference type="EMBL" id="KKL25451.1"/>
    </source>
</evidence>
<name>A0A0F9E6G1_9ZZZZ</name>
<proteinExistence type="predicted"/>